<dbReference type="InterPro" id="IPR000515">
    <property type="entry name" value="MetI-like"/>
</dbReference>
<evidence type="ECO:0000256" key="5">
    <source>
        <dbReference type="ARBA" id="ARBA00022989"/>
    </source>
</evidence>
<keyword evidence="6 7" id="KW-0472">Membrane</keyword>
<gene>
    <name evidence="9" type="ORF">H9727_01495</name>
</gene>
<keyword evidence="4 7" id="KW-0812">Transmembrane</keyword>
<feature type="transmembrane region" description="Helical" evidence="7">
    <location>
        <begin position="253"/>
        <end position="273"/>
    </location>
</feature>
<dbReference type="SUPFAM" id="SSF161098">
    <property type="entry name" value="MetI-like"/>
    <property type="match status" value="1"/>
</dbReference>
<comment type="caution">
    <text evidence="9">The sequence shown here is derived from an EMBL/GenBank/DDBJ whole genome shotgun (WGS) entry which is preliminary data.</text>
</comment>
<dbReference type="PANTHER" id="PTHR30193:SF37">
    <property type="entry name" value="INNER MEMBRANE ABC TRANSPORTER PERMEASE PROTEIN YCJO"/>
    <property type="match status" value="1"/>
</dbReference>
<proteinExistence type="inferred from homology"/>
<feature type="transmembrane region" description="Helical" evidence="7">
    <location>
        <begin position="178"/>
        <end position="200"/>
    </location>
</feature>
<feature type="transmembrane region" description="Helical" evidence="7">
    <location>
        <begin position="129"/>
        <end position="150"/>
    </location>
</feature>
<feature type="transmembrane region" description="Helical" evidence="7">
    <location>
        <begin position="26"/>
        <end position="47"/>
    </location>
</feature>
<dbReference type="InterPro" id="IPR035906">
    <property type="entry name" value="MetI-like_sf"/>
</dbReference>
<reference evidence="9" key="2">
    <citation type="submission" date="2021-04" db="EMBL/GenBank/DDBJ databases">
        <authorList>
            <person name="Gilroy R."/>
        </authorList>
    </citation>
    <scope>NUCLEOTIDE SEQUENCE</scope>
    <source>
        <strain evidence="9">CHK187-5294</strain>
    </source>
</reference>
<evidence type="ECO:0000313" key="9">
    <source>
        <dbReference type="EMBL" id="HIZ02941.1"/>
    </source>
</evidence>
<dbReference type="GO" id="GO:0055085">
    <property type="term" value="P:transmembrane transport"/>
    <property type="evidence" value="ECO:0007669"/>
    <property type="project" value="InterPro"/>
</dbReference>
<dbReference type="InterPro" id="IPR051393">
    <property type="entry name" value="ABC_transporter_permease"/>
</dbReference>
<comment type="similarity">
    <text evidence="7">Belongs to the binding-protein-dependent transport system permease family.</text>
</comment>
<feature type="domain" description="ABC transmembrane type-1" evidence="8">
    <location>
        <begin position="92"/>
        <end position="306"/>
    </location>
</feature>
<comment type="subcellular location">
    <subcellularLocation>
        <location evidence="1 7">Cell membrane</location>
        <topology evidence="1 7">Multi-pass membrane protein</topology>
    </subcellularLocation>
</comment>
<keyword evidence="3" id="KW-1003">Cell membrane</keyword>
<keyword evidence="5 7" id="KW-1133">Transmembrane helix</keyword>
<evidence type="ECO:0000259" key="8">
    <source>
        <dbReference type="PROSITE" id="PS50928"/>
    </source>
</evidence>
<accession>A0A9D2A7N6</accession>
<dbReference type="GO" id="GO:0005886">
    <property type="term" value="C:plasma membrane"/>
    <property type="evidence" value="ECO:0007669"/>
    <property type="project" value="UniProtKB-SubCell"/>
</dbReference>
<organism evidence="9 10">
    <name type="scientific">Candidatus Borkfalkia avistercoris</name>
    <dbReference type="NCBI Taxonomy" id="2838504"/>
    <lineage>
        <taxon>Bacteria</taxon>
        <taxon>Bacillati</taxon>
        <taxon>Bacillota</taxon>
        <taxon>Clostridia</taxon>
        <taxon>Christensenellales</taxon>
        <taxon>Christensenellaceae</taxon>
        <taxon>Candidatus Borkfalkia</taxon>
    </lineage>
</organism>
<dbReference type="EMBL" id="DXCL01000009">
    <property type="protein sequence ID" value="HIZ02941.1"/>
    <property type="molecule type" value="Genomic_DNA"/>
</dbReference>
<dbReference type="CDD" id="cd06261">
    <property type="entry name" value="TM_PBP2"/>
    <property type="match status" value="1"/>
</dbReference>
<dbReference type="Gene3D" id="1.10.3720.10">
    <property type="entry name" value="MetI-like"/>
    <property type="match status" value="1"/>
</dbReference>
<evidence type="ECO:0000256" key="1">
    <source>
        <dbReference type="ARBA" id="ARBA00004651"/>
    </source>
</evidence>
<dbReference type="PANTHER" id="PTHR30193">
    <property type="entry name" value="ABC TRANSPORTER PERMEASE PROTEIN"/>
    <property type="match status" value="1"/>
</dbReference>
<evidence type="ECO:0000256" key="6">
    <source>
        <dbReference type="ARBA" id="ARBA00023136"/>
    </source>
</evidence>
<evidence type="ECO:0000256" key="7">
    <source>
        <dbReference type="RuleBase" id="RU363032"/>
    </source>
</evidence>
<name>A0A9D2A7N6_9FIRM</name>
<sequence length="319" mass="36187">MNNFKEMPKSWAVRFKMKCKKNWRDWIFVLCLTALPVIWFAIFWVYVNFDSILMSFKQFDTVTQTEYFTLANFKEVFLDIAGRSSGMFGETVLNTFLIYATGVFIGMPLCLMIAFFMMKGMPLTNFYKVLFFLPSMISQVAFVYVFTYFIGSNGPLKEIFIHFGGLEDKYPVFLGPGLAMPTILFFGVWSSFGYSTIVYASTMNRIPPELFESAKLDGAGFAAEFFKICLPLVWPTLSTFIVVNLAGSCSGPGVILLMTQGSFHTNTVGYWMYNIVANSGDGSRLYYPAAFGLVISFLLVPLVILVRKVVNSFWQDAEY</sequence>
<dbReference type="AlphaFoldDB" id="A0A9D2A7N6"/>
<evidence type="ECO:0000256" key="2">
    <source>
        <dbReference type="ARBA" id="ARBA00022448"/>
    </source>
</evidence>
<feature type="transmembrane region" description="Helical" evidence="7">
    <location>
        <begin position="285"/>
        <end position="306"/>
    </location>
</feature>
<evidence type="ECO:0000256" key="4">
    <source>
        <dbReference type="ARBA" id="ARBA00022692"/>
    </source>
</evidence>
<dbReference type="PROSITE" id="PS50928">
    <property type="entry name" value="ABC_TM1"/>
    <property type="match status" value="1"/>
</dbReference>
<feature type="transmembrane region" description="Helical" evidence="7">
    <location>
        <begin position="96"/>
        <end position="117"/>
    </location>
</feature>
<evidence type="ECO:0000256" key="3">
    <source>
        <dbReference type="ARBA" id="ARBA00022475"/>
    </source>
</evidence>
<protein>
    <submittedName>
        <fullName evidence="9">Sugar ABC transporter permease</fullName>
    </submittedName>
</protein>
<keyword evidence="2 7" id="KW-0813">Transport</keyword>
<reference evidence="9" key="1">
    <citation type="journal article" date="2021" name="PeerJ">
        <title>Extensive microbial diversity within the chicken gut microbiome revealed by metagenomics and culture.</title>
        <authorList>
            <person name="Gilroy R."/>
            <person name="Ravi A."/>
            <person name="Getino M."/>
            <person name="Pursley I."/>
            <person name="Horton D.L."/>
            <person name="Alikhan N.F."/>
            <person name="Baker D."/>
            <person name="Gharbi K."/>
            <person name="Hall N."/>
            <person name="Watson M."/>
            <person name="Adriaenssens E.M."/>
            <person name="Foster-Nyarko E."/>
            <person name="Jarju S."/>
            <person name="Secka A."/>
            <person name="Antonio M."/>
            <person name="Oren A."/>
            <person name="Chaudhuri R.R."/>
            <person name="La Ragione R."/>
            <person name="Hildebrand F."/>
            <person name="Pallen M.J."/>
        </authorList>
    </citation>
    <scope>NUCLEOTIDE SEQUENCE</scope>
    <source>
        <strain evidence="9">CHK187-5294</strain>
    </source>
</reference>
<dbReference type="Proteomes" id="UP000824132">
    <property type="component" value="Unassembled WGS sequence"/>
</dbReference>
<dbReference type="Pfam" id="PF00528">
    <property type="entry name" value="BPD_transp_1"/>
    <property type="match status" value="1"/>
</dbReference>
<evidence type="ECO:0000313" key="10">
    <source>
        <dbReference type="Proteomes" id="UP000824132"/>
    </source>
</evidence>